<keyword evidence="1" id="KW-0472">Membrane</keyword>
<feature type="transmembrane region" description="Helical" evidence="1">
    <location>
        <begin position="64"/>
        <end position="90"/>
    </location>
</feature>
<keyword evidence="1" id="KW-1133">Transmembrane helix</keyword>
<keyword evidence="1" id="KW-0812">Transmembrane</keyword>
<sequence length="361" mass="39937">MKEIALPQGEEARKKRARSLRRKRKFTNGAVFAVALVAIACLIGLLVAAIMLQTGEREQARDTVLYILTGSFTGGAVLFALAAFGLGVLATRIQAAEMDYLERMCGMDCFYVGDATVAQFCEKELYIRSESPDKKAKIHIPYREIRFHSVCTRKKPCEKGKWSVVIEVPSHYVLKRSGAPKAFIETDGKERLYRILQARGLELLGERPPHEGEKRPNTRYPATAKLLLPDADKRRRNLIIIGVNALIVVAGILVAIFWRDMTLLGAILCVLGAVFVARGIAGYVQSKGILTLGEAGLYWKESGNAAAERFFLKWEVIESVRYETIQDKRFIVVQCSFGAFHLPDIAGACEAIDAAKPGICA</sequence>
<dbReference type="EMBL" id="DXBS01000017">
    <property type="protein sequence ID" value="HIZ23996.1"/>
    <property type="molecule type" value="Genomic_DNA"/>
</dbReference>
<evidence type="ECO:0000313" key="2">
    <source>
        <dbReference type="EMBL" id="HIZ23996.1"/>
    </source>
</evidence>
<reference evidence="2" key="2">
    <citation type="submission" date="2021-04" db="EMBL/GenBank/DDBJ databases">
        <authorList>
            <person name="Gilroy R."/>
        </authorList>
    </citation>
    <scope>NUCLEOTIDE SEQUENCE</scope>
    <source>
        <strain evidence="2">CHK33-5263</strain>
    </source>
</reference>
<dbReference type="Proteomes" id="UP000824044">
    <property type="component" value="Unassembled WGS sequence"/>
</dbReference>
<proteinExistence type="predicted"/>
<protein>
    <submittedName>
        <fullName evidence="2">Uncharacterized protein</fullName>
    </submittedName>
</protein>
<dbReference type="AlphaFoldDB" id="A0A9D2DVV0"/>
<reference evidence="2" key="1">
    <citation type="journal article" date="2021" name="PeerJ">
        <title>Extensive microbial diversity within the chicken gut microbiome revealed by metagenomics and culture.</title>
        <authorList>
            <person name="Gilroy R."/>
            <person name="Ravi A."/>
            <person name="Getino M."/>
            <person name="Pursley I."/>
            <person name="Horton D.L."/>
            <person name="Alikhan N.F."/>
            <person name="Baker D."/>
            <person name="Gharbi K."/>
            <person name="Hall N."/>
            <person name="Watson M."/>
            <person name="Adriaenssens E.M."/>
            <person name="Foster-Nyarko E."/>
            <person name="Jarju S."/>
            <person name="Secka A."/>
            <person name="Antonio M."/>
            <person name="Oren A."/>
            <person name="Chaudhuri R.R."/>
            <person name="La Ragione R."/>
            <person name="Hildebrand F."/>
            <person name="Pallen M.J."/>
        </authorList>
    </citation>
    <scope>NUCLEOTIDE SEQUENCE</scope>
    <source>
        <strain evidence="2">CHK33-5263</strain>
    </source>
</reference>
<evidence type="ECO:0000256" key="1">
    <source>
        <dbReference type="SAM" id="Phobius"/>
    </source>
</evidence>
<organism evidence="2 3">
    <name type="scientific">Candidatus Gallimonas intestinigallinarum</name>
    <dbReference type="NCBI Taxonomy" id="2838604"/>
    <lineage>
        <taxon>Bacteria</taxon>
        <taxon>Bacillati</taxon>
        <taxon>Bacillota</taxon>
        <taxon>Clostridia</taxon>
        <taxon>Candidatus Gallimonas</taxon>
    </lineage>
</organism>
<accession>A0A9D2DVV0</accession>
<comment type="caution">
    <text evidence="2">The sequence shown here is derived from an EMBL/GenBank/DDBJ whole genome shotgun (WGS) entry which is preliminary data.</text>
</comment>
<feature type="transmembrane region" description="Helical" evidence="1">
    <location>
        <begin position="26"/>
        <end position="52"/>
    </location>
</feature>
<evidence type="ECO:0000313" key="3">
    <source>
        <dbReference type="Proteomes" id="UP000824044"/>
    </source>
</evidence>
<feature type="transmembrane region" description="Helical" evidence="1">
    <location>
        <begin position="264"/>
        <end position="284"/>
    </location>
</feature>
<feature type="transmembrane region" description="Helical" evidence="1">
    <location>
        <begin position="238"/>
        <end position="258"/>
    </location>
</feature>
<gene>
    <name evidence="2" type="ORF">H9812_00755</name>
</gene>
<name>A0A9D2DVV0_9FIRM</name>